<proteinExistence type="predicted"/>
<dbReference type="InterPro" id="IPR036157">
    <property type="entry name" value="dUTPase-like_sf"/>
</dbReference>
<dbReference type="Gene3D" id="2.70.40.10">
    <property type="match status" value="1"/>
</dbReference>
<evidence type="ECO:0000313" key="1">
    <source>
        <dbReference type="EMBL" id="MBC9785543.1"/>
    </source>
</evidence>
<evidence type="ECO:0000313" key="2">
    <source>
        <dbReference type="Proteomes" id="UP000617402"/>
    </source>
</evidence>
<reference evidence="1 2" key="1">
    <citation type="submission" date="2020-07" db="EMBL/GenBank/DDBJ databases">
        <title>Draft whole-genome sequence of Heliobacterium chlorum DSM 3682, type strain.</title>
        <authorList>
            <person name="Kyndt J.A."/>
            <person name="Meyer T.E."/>
            <person name="Imhoff J.F."/>
        </authorList>
    </citation>
    <scope>NUCLEOTIDE SEQUENCE [LARGE SCALE GENOMIC DNA]</scope>
    <source>
        <strain evidence="1 2">DSM 3682</strain>
    </source>
</reference>
<comment type="caution">
    <text evidence="1">The sequence shown here is derived from an EMBL/GenBank/DDBJ whole genome shotgun (WGS) entry which is preliminary data.</text>
</comment>
<dbReference type="Proteomes" id="UP000617402">
    <property type="component" value="Unassembled WGS sequence"/>
</dbReference>
<gene>
    <name evidence="1" type="ORF">H1S01_13635</name>
</gene>
<sequence length="53" mass="5857">MTVLNTPGTIAADYTGDIGVILIHLGGEPIEIKKAIVWPNWCSNQYSMMSSYR</sequence>
<protein>
    <submittedName>
        <fullName evidence="1">Uncharacterized protein</fullName>
    </submittedName>
</protein>
<organism evidence="1 2">
    <name type="scientific">Heliobacterium chlorum</name>
    <dbReference type="NCBI Taxonomy" id="2698"/>
    <lineage>
        <taxon>Bacteria</taxon>
        <taxon>Bacillati</taxon>
        <taxon>Bacillota</taxon>
        <taxon>Clostridia</taxon>
        <taxon>Eubacteriales</taxon>
        <taxon>Heliobacteriaceae</taxon>
        <taxon>Heliobacterium</taxon>
    </lineage>
</organism>
<dbReference type="SUPFAM" id="SSF51283">
    <property type="entry name" value="dUTPase-like"/>
    <property type="match status" value="1"/>
</dbReference>
<accession>A0ABR7T6A2</accession>
<name>A0ABR7T6A2_HELCL</name>
<dbReference type="EMBL" id="JACVHF010000015">
    <property type="protein sequence ID" value="MBC9785543.1"/>
    <property type="molecule type" value="Genomic_DNA"/>
</dbReference>
<keyword evidence="2" id="KW-1185">Reference proteome</keyword>